<dbReference type="Pfam" id="PF13354">
    <property type="entry name" value="Beta-lactamase2"/>
    <property type="match status" value="1"/>
</dbReference>
<feature type="region of interest" description="Disordered" evidence="1">
    <location>
        <begin position="226"/>
        <end position="259"/>
    </location>
</feature>
<dbReference type="HOGENOM" id="CLU_050510_1_0_11"/>
<evidence type="ECO:0000256" key="1">
    <source>
        <dbReference type="SAM" id="MobiDB-lite"/>
    </source>
</evidence>
<dbReference type="eggNOG" id="COG2367">
    <property type="taxonomic scope" value="Bacteria"/>
</dbReference>
<dbReference type="PANTHER" id="PTHR35333:SF3">
    <property type="entry name" value="BETA-LACTAMASE-TYPE TRANSPEPTIDASE FOLD CONTAINING PROTEIN"/>
    <property type="match status" value="1"/>
</dbReference>
<organism evidence="3 4">
    <name type="scientific">Kitasatospora setae (strain ATCC 33774 / DSM 43861 / JCM 3304 / KCC A-0304 / NBRC 14216 / KM-6054)</name>
    <name type="common">Streptomyces setae</name>
    <dbReference type="NCBI Taxonomy" id="452652"/>
    <lineage>
        <taxon>Bacteria</taxon>
        <taxon>Bacillati</taxon>
        <taxon>Actinomycetota</taxon>
        <taxon>Actinomycetes</taxon>
        <taxon>Kitasatosporales</taxon>
        <taxon>Streptomycetaceae</taxon>
        <taxon>Kitasatospora</taxon>
    </lineage>
</organism>
<dbReference type="Proteomes" id="UP000007076">
    <property type="component" value="Chromosome"/>
</dbReference>
<dbReference type="GO" id="GO:0046677">
    <property type="term" value="P:response to antibiotic"/>
    <property type="evidence" value="ECO:0007669"/>
    <property type="project" value="InterPro"/>
</dbReference>
<reference evidence="3 4" key="1">
    <citation type="journal article" date="2010" name="DNA Res.">
        <title>Genome sequence of Kitasatospora setae NBRC 14216T: an evolutionary snapshot of the family Streptomycetaceae.</title>
        <authorList>
            <person name="Ichikawa N."/>
            <person name="Oguchi A."/>
            <person name="Ikeda H."/>
            <person name="Ishikawa J."/>
            <person name="Kitani S."/>
            <person name="Watanabe Y."/>
            <person name="Nakamura S."/>
            <person name="Katano Y."/>
            <person name="Kishi E."/>
            <person name="Sasagawa M."/>
            <person name="Ankai A."/>
            <person name="Fukui S."/>
            <person name="Hashimoto Y."/>
            <person name="Kamata S."/>
            <person name="Otoguro M."/>
            <person name="Tanikawa S."/>
            <person name="Nihira T."/>
            <person name="Horinouchi S."/>
            <person name="Ohnishi Y."/>
            <person name="Hayakawa M."/>
            <person name="Kuzuyama T."/>
            <person name="Arisawa A."/>
            <person name="Nomoto F."/>
            <person name="Miura H."/>
            <person name="Takahashi Y."/>
            <person name="Fujita N."/>
        </authorList>
    </citation>
    <scope>NUCLEOTIDE SEQUENCE [LARGE SCALE GENOMIC DNA]</scope>
    <source>
        <strain evidence="4">ATCC 33774 / DSM 43861 / JCM 3304 / KCC A-0304 / NBRC 14216 / KM-6054</strain>
    </source>
</reference>
<evidence type="ECO:0000259" key="2">
    <source>
        <dbReference type="Pfam" id="PF13354"/>
    </source>
</evidence>
<dbReference type="PANTHER" id="PTHR35333">
    <property type="entry name" value="BETA-LACTAMASE"/>
    <property type="match status" value="1"/>
</dbReference>
<dbReference type="EMBL" id="AP010968">
    <property type="protein sequence ID" value="BAJ32542.1"/>
    <property type="molecule type" value="Genomic_DNA"/>
</dbReference>
<sequence>MERRGRLAVAAEAERRGRLAVAAVVPRTGAAAVRGGGRFVTASTVKVDLVAALLLRAGGVERLTGAERESARAAIVRSDNASASELYERVGGADGLDAAYRALGLPETTAGRDGYWGLTTTTAGDRVRLLRRIFTAGDPRALPGRAWLAGLMREVVPAQVWGVSAAGATALKNGWLPRTATGLWVVDSLGARPDGTLVAVLSDGWPDLAAGVSAVEAAARRAVAAIGGPSGSGGSGEGGGAAGPEGGGADSGAFGSTAR</sequence>
<feature type="domain" description="Beta-lactamase class A catalytic" evidence="2">
    <location>
        <begin position="70"/>
        <end position="135"/>
    </location>
</feature>
<dbReference type="PATRIC" id="fig|452652.3.peg.6807"/>
<dbReference type="InterPro" id="IPR000871">
    <property type="entry name" value="Beta-lactam_class-A"/>
</dbReference>
<dbReference type="Gene3D" id="3.40.710.10">
    <property type="entry name" value="DD-peptidase/beta-lactamase superfamily"/>
    <property type="match status" value="1"/>
</dbReference>
<keyword evidence="4" id="KW-1185">Reference proteome</keyword>
<dbReference type="GO" id="GO:0030655">
    <property type="term" value="P:beta-lactam antibiotic catabolic process"/>
    <property type="evidence" value="ECO:0007669"/>
    <property type="project" value="InterPro"/>
</dbReference>
<dbReference type="SUPFAM" id="SSF56601">
    <property type="entry name" value="beta-lactamase/transpeptidase-like"/>
    <property type="match status" value="1"/>
</dbReference>
<gene>
    <name evidence="3" type="ordered locus">KSE_67840</name>
</gene>
<evidence type="ECO:0000313" key="4">
    <source>
        <dbReference type="Proteomes" id="UP000007076"/>
    </source>
</evidence>
<dbReference type="KEGG" id="ksk:KSE_67840"/>
<dbReference type="RefSeq" id="WP_014139835.1">
    <property type="nucleotide sequence ID" value="NC_016109.1"/>
</dbReference>
<protein>
    <recommendedName>
        <fullName evidence="2">Beta-lactamase class A catalytic domain-containing protein</fullName>
    </recommendedName>
</protein>
<name>E4N308_KITSK</name>
<feature type="compositionally biased region" description="Gly residues" evidence="1">
    <location>
        <begin position="228"/>
        <end position="250"/>
    </location>
</feature>
<dbReference type="AlphaFoldDB" id="E4N308"/>
<dbReference type="InterPro" id="IPR012338">
    <property type="entry name" value="Beta-lactam/transpept-like"/>
</dbReference>
<dbReference type="InterPro" id="IPR045155">
    <property type="entry name" value="Beta-lactam_cat"/>
</dbReference>
<evidence type="ECO:0000313" key="3">
    <source>
        <dbReference type="EMBL" id="BAJ32542.1"/>
    </source>
</evidence>
<dbReference type="STRING" id="452652.KSE_67840"/>
<accession>E4N308</accession>
<dbReference type="GO" id="GO:0008800">
    <property type="term" value="F:beta-lactamase activity"/>
    <property type="evidence" value="ECO:0007669"/>
    <property type="project" value="InterPro"/>
</dbReference>
<proteinExistence type="predicted"/>